<dbReference type="EMBL" id="WURB01000026">
    <property type="protein sequence ID" value="MXQ14105.1"/>
    <property type="molecule type" value="Genomic_DNA"/>
</dbReference>
<reference evidence="1 2" key="2">
    <citation type="submission" date="2020-01" db="EMBL/GenBank/DDBJ databases">
        <title>Microvirga sp. nov., an arsenate reduction bacterium isolated from Tibet hotspring sediments.</title>
        <authorList>
            <person name="Xian W.-D."/>
            <person name="Li W.-J."/>
        </authorList>
    </citation>
    <scope>NUCLEOTIDE SEQUENCE [LARGE SCALE GENOMIC DNA]</scope>
    <source>
        <strain evidence="1 2">KCTC 23863</strain>
    </source>
</reference>
<proteinExistence type="predicted"/>
<reference evidence="1 2" key="1">
    <citation type="submission" date="2019-12" db="EMBL/GenBank/DDBJ databases">
        <authorList>
            <person name="Yuan C.-G."/>
        </authorList>
    </citation>
    <scope>NUCLEOTIDE SEQUENCE [LARGE SCALE GENOMIC DNA]</scope>
    <source>
        <strain evidence="1 2">KCTC 23863</strain>
    </source>
</reference>
<comment type="caution">
    <text evidence="1">The sequence shown here is derived from an EMBL/GenBank/DDBJ whole genome shotgun (WGS) entry which is preliminary data.</text>
</comment>
<dbReference type="Proteomes" id="UP000436483">
    <property type="component" value="Unassembled WGS sequence"/>
</dbReference>
<sequence length="237" mass="24621">MNPHGPHQALWMELNALADGELESDRLAEAAARIADDPDAARAFAAVAALKAATAKTKSPPKALPLPASPGSARRSAAVAAAVILGVGLGTVLSLPQQQPPPPHGLLAPASLGLPDDVTVGGLRLPNLETSNLRLERVITSDGPPPSLRASYVGERGCRLSLTIMRSDDAESLPEYGLAEQVASWRAGPYLYTMTSTTRMDLHRFASVVQIAQAATLPAGSTLVADAADLMNRPCLG</sequence>
<accession>A0A7X3SR86</accession>
<evidence type="ECO:0000313" key="1">
    <source>
        <dbReference type="EMBL" id="MXQ14105.1"/>
    </source>
</evidence>
<evidence type="ECO:0000313" key="2">
    <source>
        <dbReference type="Proteomes" id="UP000436483"/>
    </source>
</evidence>
<dbReference type="AlphaFoldDB" id="A0A7X3SR86"/>
<dbReference type="OrthoDB" id="8031034at2"/>
<organism evidence="1 2">
    <name type="scientific">Microvirga makkahensis</name>
    <dbReference type="NCBI Taxonomy" id="1128670"/>
    <lineage>
        <taxon>Bacteria</taxon>
        <taxon>Pseudomonadati</taxon>
        <taxon>Pseudomonadota</taxon>
        <taxon>Alphaproteobacteria</taxon>
        <taxon>Hyphomicrobiales</taxon>
        <taxon>Methylobacteriaceae</taxon>
        <taxon>Microvirga</taxon>
    </lineage>
</organism>
<protein>
    <recommendedName>
        <fullName evidence="3">Anti-sigma factor</fullName>
    </recommendedName>
</protein>
<name>A0A7X3SR86_9HYPH</name>
<gene>
    <name evidence="1" type="ORF">GR328_22130</name>
</gene>
<keyword evidence="2" id="KW-1185">Reference proteome</keyword>
<evidence type="ECO:0008006" key="3">
    <source>
        <dbReference type="Google" id="ProtNLM"/>
    </source>
</evidence>
<dbReference type="RefSeq" id="WP_160887722.1">
    <property type="nucleotide sequence ID" value="NZ_WURB01000026.1"/>
</dbReference>